<dbReference type="SUPFAM" id="SSF53448">
    <property type="entry name" value="Nucleotide-diphospho-sugar transferases"/>
    <property type="match status" value="1"/>
</dbReference>
<feature type="binding site" evidence="8">
    <location>
        <position position="65"/>
    </location>
    <ligand>
        <name>GTP</name>
        <dbReference type="ChEBI" id="CHEBI:37565"/>
    </ligand>
</feature>
<organism evidence="10 11">
    <name type="scientific">Cytobacillus citreus</name>
    <dbReference type="NCBI Taxonomy" id="2833586"/>
    <lineage>
        <taxon>Bacteria</taxon>
        <taxon>Bacillati</taxon>
        <taxon>Bacillota</taxon>
        <taxon>Bacilli</taxon>
        <taxon>Bacillales</taxon>
        <taxon>Bacillaceae</taxon>
        <taxon>Cytobacillus</taxon>
    </lineage>
</organism>
<protein>
    <recommendedName>
        <fullName evidence="8">Probable molybdenum cofactor guanylyltransferase</fullName>
        <shortName evidence="8">MoCo guanylyltransferase</shortName>
        <ecNumber evidence="8">2.7.7.77</ecNumber>
    </recommendedName>
    <alternativeName>
        <fullName evidence="8">GTP:molybdopterin guanylyltransferase</fullName>
    </alternativeName>
    <alternativeName>
        <fullName evidence="8">Mo-MPT guanylyltransferase</fullName>
    </alternativeName>
    <alternativeName>
        <fullName evidence="8">Molybdopterin guanylyltransferase</fullName>
    </alternativeName>
    <alternativeName>
        <fullName evidence="8">Molybdopterin-guanine dinucleotide synthase</fullName>
        <shortName evidence="8">MGD synthase</shortName>
    </alternativeName>
</protein>
<evidence type="ECO:0000313" key="11">
    <source>
        <dbReference type="Proteomes" id="UP000681027"/>
    </source>
</evidence>
<feature type="domain" description="MobA-like NTP transferase" evidence="9">
    <location>
        <begin position="5"/>
        <end position="155"/>
    </location>
</feature>
<dbReference type="HAMAP" id="MF_00316">
    <property type="entry name" value="MobA"/>
    <property type="match status" value="1"/>
</dbReference>
<gene>
    <name evidence="8" type="primary">mobA</name>
    <name evidence="10" type="ORF">KHA94_07395</name>
</gene>
<comment type="catalytic activity">
    <reaction evidence="8">
        <text>Mo-molybdopterin + GTP + H(+) = Mo-molybdopterin guanine dinucleotide + diphosphate</text>
        <dbReference type="Rhea" id="RHEA:34243"/>
        <dbReference type="ChEBI" id="CHEBI:15378"/>
        <dbReference type="ChEBI" id="CHEBI:33019"/>
        <dbReference type="ChEBI" id="CHEBI:37565"/>
        <dbReference type="ChEBI" id="CHEBI:71302"/>
        <dbReference type="ChEBI" id="CHEBI:71310"/>
        <dbReference type="EC" id="2.7.7.77"/>
    </reaction>
</comment>
<keyword evidence="3 8" id="KW-0479">Metal-binding</keyword>
<evidence type="ECO:0000256" key="3">
    <source>
        <dbReference type="ARBA" id="ARBA00022723"/>
    </source>
</evidence>
<feature type="binding site" evidence="8">
    <location>
        <position position="20"/>
    </location>
    <ligand>
        <name>GTP</name>
        <dbReference type="ChEBI" id="CHEBI:37565"/>
    </ligand>
</feature>
<dbReference type="GO" id="GO:0016779">
    <property type="term" value="F:nucleotidyltransferase activity"/>
    <property type="evidence" value="ECO:0007669"/>
    <property type="project" value="UniProtKB-KW"/>
</dbReference>
<reference evidence="10 11" key="1">
    <citation type="submission" date="2021-05" db="EMBL/GenBank/DDBJ databases">
        <title>Novel Bacillus species.</title>
        <authorList>
            <person name="Liu G."/>
        </authorList>
    </citation>
    <scope>NUCLEOTIDE SEQUENCE [LARGE SCALE GENOMIC DNA]</scope>
    <source>
        <strain evidence="10 11">FJAT-49705</strain>
    </source>
</reference>
<dbReference type="PANTHER" id="PTHR19136">
    <property type="entry name" value="MOLYBDENUM COFACTOR GUANYLYLTRANSFERASE"/>
    <property type="match status" value="1"/>
</dbReference>
<keyword evidence="7 8" id="KW-0501">Molybdenum cofactor biosynthesis</keyword>
<keyword evidence="6 8" id="KW-0342">GTP-binding</keyword>
<dbReference type="RefSeq" id="WP_213101516.1">
    <property type="nucleotide sequence ID" value="NZ_JAGYPM010000002.1"/>
</dbReference>
<dbReference type="EMBL" id="JAGYPM010000002">
    <property type="protein sequence ID" value="MBS4190027.1"/>
    <property type="molecule type" value="Genomic_DNA"/>
</dbReference>
<evidence type="ECO:0000256" key="5">
    <source>
        <dbReference type="ARBA" id="ARBA00022842"/>
    </source>
</evidence>
<keyword evidence="2 8" id="KW-0808">Transferase</keyword>
<sequence length="200" mass="22514">MRTTGIIMAGGKSSRMGTNKALLKIDDKTVIEKIAAELKKAVSEIIIVTNTFEEYQYLGYPMVHDQWKGMGPLAGIHAGLDASHTDNNLVVACDMPFISSELGTILLDFLKDYQAAVPNISGQLHPLFAAYRKDALTELNGSLQNQELRIRQFLAKVNTKIVTEADLQEAEFHYRERHLFNMNHPVEFEEALKIENDHLE</sequence>
<dbReference type="InterPro" id="IPR025877">
    <property type="entry name" value="MobA-like_NTP_Trfase"/>
</dbReference>
<feature type="binding site" evidence="8">
    <location>
        <position position="94"/>
    </location>
    <ligand>
        <name>GTP</name>
        <dbReference type="ChEBI" id="CHEBI:37565"/>
    </ligand>
</feature>
<dbReference type="Pfam" id="PF12804">
    <property type="entry name" value="NTP_transf_3"/>
    <property type="match status" value="1"/>
</dbReference>
<evidence type="ECO:0000256" key="1">
    <source>
        <dbReference type="ARBA" id="ARBA00022490"/>
    </source>
</evidence>
<accession>A0ABS5NQC8</accession>
<evidence type="ECO:0000256" key="7">
    <source>
        <dbReference type="ARBA" id="ARBA00023150"/>
    </source>
</evidence>
<evidence type="ECO:0000256" key="6">
    <source>
        <dbReference type="ARBA" id="ARBA00023134"/>
    </source>
</evidence>
<comment type="domain">
    <text evidence="8">The N-terminal domain determines nucleotide recognition and specific binding, while the C-terminal domain determines the specific binding to the target protein.</text>
</comment>
<keyword evidence="11" id="KW-1185">Reference proteome</keyword>
<dbReference type="CDD" id="cd02503">
    <property type="entry name" value="MobA"/>
    <property type="match status" value="1"/>
</dbReference>
<evidence type="ECO:0000256" key="2">
    <source>
        <dbReference type="ARBA" id="ARBA00022679"/>
    </source>
</evidence>
<comment type="caution">
    <text evidence="10">The sequence shown here is derived from an EMBL/GenBank/DDBJ whole genome shotgun (WGS) entry which is preliminary data.</text>
</comment>
<dbReference type="InterPro" id="IPR013482">
    <property type="entry name" value="Molybde_CF_guanTrfase"/>
</dbReference>
<dbReference type="Gene3D" id="3.90.550.10">
    <property type="entry name" value="Spore Coat Polysaccharide Biosynthesis Protein SpsA, Chain A"/>
    <property type="match status" value="1"/>
</dbReference>
<comment type="function">
    <text evidence="8">Transfers a GMP moiety from GTP to Mo-molybdopterin (Mo-MPT) cofactor (Moco or molybdenum cofactor) to form Mo-molybdopterin guanine dinucleotide (Mo-MGD) cofactor.</text>
</comment>
<comment type="caution">
    <text evidence="8">Lacks conserved residue(s) required for the propagation of feature annotation.</text>
</comment>
<dbReference type="InterPro" id="IPR029044">
    <property type="entry name" value="Nucleotide-diphossugar_trans"/>
</dbReference>
<dbReference type="PANTHER" id="PTHR19136:SF81">
    <property type="entry name" value="MOLYBDENUM COFACTOR GUANYLYLTRANSFERASE"/>
    <property type="match status" value="1"/>
</dbReference>
<keyword evidence="10" id="KW-0548">Nucleotidyltransferase</keyword>
<comment type="cofactor">
    <cofactor evidence="8">
        <name>Mg(2+)</name>
        <dbReference type="ChEBI" id="CHEBI:18420"/>
    </cofactor>
</comment>
<evidence type="ECO:0000256" key="8">
    <source>
        <dbReference type="HAMAP-Rule" id="MF_00316"/>
    </source>
</evidence>
<evidence type="ECO:0000256" key="4">
    <source>
        <dbReference type="ARBA" id="ARBA00022741"/>
    </source>
</evidence>
<keyword evidence="1 8" id="KW-0963">Cytoplasm</keyword>
<comment type="subcellular location">
    <subcellularLocation>
        <location evidence="8">Cytoplasm</location>
    </subcellularLocation>
</comment>
<keyword evidence="5 8" id="KW-0460">Magnesium</keyword>
<feature type="binding site" evidence="8">
    <location>
        <position position="94"/>
    </location>
    <ligand>
        <name>Mg(2+)</name>
        <dbReference type="ChEBI" id="CHEBI:18420"/>
    </ligand>
</feature>
<name>A0ABS5NQC8_9BACI</name>
<proteinExistence type="inferred from homology"/>
<dbReference type="EC" id="2.7.7.77" evidence="8"/>
<comment type="similarity">
    <text evidence="8">Belongs to the MobA family.</text>
</comment>
<evidence type="ECO:0000313" key="10">
    <source>
        <dbReference type="EMBL" id="MBS4190027.1"/>
    </source>
</evidence>
<keyword evidence="4 8" id="KW-0547">Nucleotide-binding</keyword>
<dbReference type="Proteomes" id="UP000681027">
    <property type="component" value="Unassembled WGS sequence"/>
</dbReference>
<evidence type="ECO:0000259" key="9">
    <source>
        <dbReference type="Pfam" id="PF12804"/>
    </source>
</evidence>